<proteinExistence type="predicted"/>
<name>A0ABR3CYB0_NEUIN</name>
<keyword evidence="2" id="KW-1185">Reference proteome</keyword>
<dbReference type="EMBL" id="JAVLET010000017">
    <property type="protein sequence ID" value="KAL0465409.1"/>
    <property type="molecule type" value="Genomic_DNA"/>
</dbReference>
<evidence type="ECO:0000313" key="2">
    <source>
        <dbReference type="Proteomes" id="UP001451303"/>
    </source>
</evidence>
<organism evidence="1 2">
    <name type="scientific">Neurospora intermedia</name>
    <dbReference type="NCBI Taxonomy" id="5142"/>
    <lineage>
        <taxon>Eukaryota</taxon>
        <taxon>Fungi</taxon>
        <taxon>Dikarya</taxon>
        <taxon>Ascomycota</taxon>
        <taxon>Pezizomycotina</taxon>
        <taxon>Sordariomycetes</taxon>
        <taxon>Sordariomycetidae</taxon>
        <taxon>Sordariales</taxon>
        <taxon>Sordariaceae</taxon>
        <taxon>Neurospora</taxon>
    </lineage>
</organism>
<dbReference type="Proteomes" id="UP001451303">
    <property type="component" value="Unassembled WGS sequence"/>
</dbReference>
<evidence type="ECO:0000313" key="1">
    <source>
        <dbReference type="EMBL" id="KAL0465409.1"/>
    </source>
</evidence>
<accession>A0ABR3CYB0</accession>
<comment type="caution">
    <text evidence="1">The sequence shown here is derived from an EMBL/GenBank/DDBJ whole genome shotgun (WGS) entry which is preliminary data.</text>
</comment>
<reference evidence="1 2" key="1">
    <citation type="submission" date="2023-09" db="EMBL/GenBank/DDBJ databases">
        <title>Multi-omics analysis of a traditional fermented food reveals byproduct-associated fungal strains for waste-to-food upcycling.</title>
        <authorList>
            <consortium name="Lawrence Berkeley National Laboratory"/>
            <person name="Rekdal V.M."/>
            <person name="Villalobos-Escobedo J.M."/>
            <person name="Rodriguez-Valeron N."/>
            <person name="Garcia M.O."/>
            <person name="Vasquez D.P."/>
            <person name="Damayanti I."/>
            <person name="Sorensen P.M."/>
            <person name="Baidoo E.E."/>
            <person name="De Carvalho A.C."/>
            <person name="Riley R."/>
            <person name="Lipzen A."/>
            <person name="He G."/>
            <person name="Yan M."/>
            <person name="Haridas S."/>
            <person name="Daum C."/>
            <person name="Yoshinaga Y."/>
            <person name="Ng V."/>
            <person name="Grigoriev I.V."/>
            <person name="Munk R."/>
            <person name="Nuraida L."/>
            <person name="Wijaya C.H."/>
            <person name="Morales P.-C."/>
            <person name="Keasling J.D."/>
        </authorList>
    </citation>
    <scope>NUCLEOTIDE SEQUENCE [LARGE SCALE GENOMIC DNA]</scope>
    <source>
        <strain evidence="1 2">FGSC 2613</strain>
    </source>
</reference>
<protein>
    <recommendedName>
        <fullName evidence="3">Secreted protein</fullName>
    </recommendedName>
</protein>
<sequence length="64" mass="7277">MWSVFAWGMTALPRKSGSSRCLVVEKKGEMLRGRKKKTGNKLKIQCLDAWSKHSGSRRQVRLAT</sequence>
<gene>
    <name evidence="1" type="ORF">QR685DRAFT_601375</name>
</gene>
<evidence type="ECO:0008006" key="3">
    <source>
        <dbReference type="Google" id="ProtNLM"/>
    </source>
</evidence>